<keyword evidence="3" id="KW-0540">Nuclease</keyword>
<comment type="caution">
    <text evidence="3">The sequence shown here is derived from an EMBL/GenBank/DDBJ whole genome shotgun (WGS) entry which is preliminary data.</text>
</comment>
<dbReference type="Pfam" id="PF03372">
    <property type="entry name" value="Exo_endo_phos"/>
    <property type="match status" value="1"/>
</dbReference>
<feature type="signal peptide" evidence="1">
    <location>
        <begin position="1"/>
        <end position="17"/>
    </location>
</feature>
<evidence type="ECO:0000259" key="2">
    <source>
        <dbReference type="Pfam" id="PF03372"/>
    </source>
</evidence>
<feature type="domain" description="Endonuclease/exonuclease/phosphatase" evidence="2">
    <location>
        <begin position="413"/>
        <end position="758"/>
    </location>
</feature>
<dbReference type="GO" id="GO:0005739">
    <property type="term" value="C:mitochondrion"/>
    <property type="evidence" value="ECO:0007669"/>
    <property type="project" value="TreeGrafter"/>
</dbReference>
<protein>
    <submittedName>
        <fullName evidence="3">Endonuclease/exonuclease/phosphatase</fullName>
    </submittedName>
</protein>
<dbReference type="InterPro" id="IPR050410">
    <property type="entry name" value="CCR4/nocturin_mRNA_transcr"/>
</dbReference>
<dbReference type="SUPFAM" id="SSF56219">
    <property type="entry name" value="DNase I-like"/>
    <property type="match status" value="1"/>
</dbReference>
<dbReference type="GO" id="GO:0000175">
    <property type="term" value="F:3'-5'-RNA exonuclease activity"/>
    <property type="evidence" value="ECO:0007669"/>
    <property type="project" value="TreeGrafter"/>
</dbReference>
<evidence type="ECO:0000256" key="1">
    <source>
        <dbReference type="SAM" id="SignalP"/>
    </source>
</evidence>
<keyword evidence="1" id="KW-0732">Signal</keyword>
<feature type="chain" id="PRO_5032753419" evidence="1">
    <location>
        <begin position="18"/>
        <end position="785"/>
    </location>
</feature>
<dbReference type="GO" id="GO:0000288">
    <property type="term" value="P:nuclear-transcribed mRNA catabolic process, deadenylation-dependent decay"/>
    <property type="evidence" value="ECO:0007669"/>
    <property type="project" value="TreeGrafter"/>
</dbReference>
<dbReference type="GO" id="GO:0004519">
    <property type="term" value="F:endonuclease activity"/>
    <property type="evidence" value="ECO:0007669"/>
    <property type="project" value="UniProtKB-KW"/>
</dbReference>
<dbReference type="EMBL" id="JAFCMP010000151">
    <property type="protein sequence ID" value="KAG5184781.1"/>
    <property type="molecule type" value="Genomic_DNA"/>
</dbReference>
<dbReference type="InterPro" id="IPR005135">
    <property type="entry name" value="Endo/exonuclease/phosphatase"/>
</dbReference>
<sequence>MLIAAAAGVWLNGLCASLRCHAGFQSGSAPAAAAAFARTRALRAGDAPAYGRARRFAATRPLALRARAGTSAAVSAVTRSGAVAMGDVHVRYDPLDPGGAVEVSLMLEGKEVTLQRQGDDPIANTRESTMEGKEVTLQQQGDDPIANTQEVTLQQQGDYAIINTLKRLSLTVAKKMTKAKGARRPPAQGVGAFAPPAEPSGLVDASGAAIDIAGLKNAGGWERLFTAATAAAAAPSAVANGGGSGGGAVVMIKLPCDAAARRVLYNPPTIRGITCALQGPPMVGHPLIAVCESESADAVEYEWVRYSPAQLPAKKGKSSAPAAAPTAAATAEAVIVGRAKAYVPVAEDIGKRLRVRATPVAAAGSVRGRTCTHAVPEHLRSAVRCCFARYCTSDFAANVLYPYCPAEWRDLGHRSQVVVRELLGYSADVICLQECDRKVFYGVLLPTFKANGYDGLYKCKCGAVPEGAATFWDASKLEMESSHDFNMRDVVPKLKEFQLLWEEVPHLLNILARNLSTIGQITVLRTKGAGGRRIIVANTHLFFHPNAAHIRLIQMVALMNAVQGIRERLLSEGQEVGVVVCGDMNSTPLTAIRYLEGDTLSAEHAVWRHVRAFRWGERYFKSAKAKVAAEDGSGSSEEAAAAAAAAAAEETAELLAHAPAAGEELLLPDEEGGDAPLEDDDEGGPVSAIPTVALPLPLTNASGYPPYTNFTPAFTDTLDYIFADTDSFEAVSSAPVPPEAELRAITVGLPYRGYPSDHVAVVADIRYRNPWEGDQDAPPPPPAPP</sequence>
<evidence type="ECO:0000313" key="4">
    <source>
        <dbReference type="Proteomes" id="UP000664859"/>
    </source>
</evidence>
<dbReference type="PANTHER" id="PTHR12121:SF37">
    <property type="entry name" value="2',5'-PHOSPHODIESTERASE 12"/>
    <property type="match status" value="1"/>
</dbReference>
<name>A0A836CIF3_9STRA</name>
<gene>
    <name evidence="3" type="ORF">JKP88DRAFT_268484</name>
</gene>
<organism evidence="3 4">
    <name type="scientific">Tribonema minus</name>
    <dbReference type="NCBI Taxonomy" id="303371"/>
    <lineage>
        <taxon>Eukaryota</taxon>
        <taxon>Sar</taxon>
        <taxon>Stramenopiles</taxon>
        <taxon>Ochrophyta</taxon>
        <taxon>PX clade</taxon>
        <taxon>Xanthophyceae</taxon>
        <taxon>Tribonematales</taxon>
        <taxon>Tribonemataceae</taxon>
        <taxon>Tribonema</taxon>
    </lineage>
</organism>
<reference evidence="3" key="1">
    <citation type="submission" date="2021-02" db="EMBL/GenBank/DDBJ databases">
        <title>First Annotated Genome of the Yellow-green Alga Tribonema minus.</title>
        <authorList>
            <person name="Mahan K.M."/>
        </authorList>
    </citation>
    <scope>NUCLEOTIDE SEQUENCE</scope>
    <source>
        <strain evidence="3">UTEX B ZZ1240</strain>
    </source>
</reference>
<dbReference type="InterPro" id="IPR036691">
    <property type="entry name" value="Endo/exonu/phosph_ase_sf"/>
</dbReference>
<proteinExistence type="predicted"/>
<dbReference type="AlphaFoldDB" id="A0A836CIF3"/>
<dbReference type="Proteomes" id="UP000664859">
    <property type="component" value="Unassembled WGS sequence"/>
</dbReference>
<keyword evidence="4" id="KW-1185">Reference proteome</keyword>
<dbReference type="PANTHER" id="PTHR12121">
    <property type="entry name" value="CARBON CATABOLITE REPRESSOR PROTEIN 4"/>
    <property type="match status" value="1"/>
</dbReference>
<keyword evidence="3" id="KW-0255">Endonuclease</keyword>
<dbReference type="OrthoDB" id="412787at2759"/>
<accession>A0A836CIF3</accession>
<keyword evidence="3" id="KW-0378">Hydrolase</keyword>
<dbReference type="Gene3D" id="3.60.10.10">
    <property type="entry name" value="Endonuclease/exonuclease/phosphatase"/>
    <property type="match status" value="1"/>
</dbReference>
<keyword evidence="3" id="KW-0269">Exonuclease</keyword>
<evidence type="ECO:0000313" key="3">
    <source>
        <dbReference type="EMBL" id="KAG5184781.1"/>
    </source>
</evidence>